<proteinExistence type="predicted"/>
<feature type="region of interest" description="Disordered" evidence="1">
    <location>
        <begin position="101"/>
        <end position="132"/>
    </location>
</feature>
<evidence type="ECO:0000256" key="1">
    <source>
        <dbReference type="SAM" id="MobiDB-lite"/>
    </source>
</evidence>
<dbReference type="Proteomes" id="UP001174909">
    <property type="component" value="Unassembled WGS sequence"/>
</dbReference>
<organism evidence="2 3">
    <name type="scientific">Geodia barretti</name>
    <name type="common">Barrett's horny sponge</name>
    <dbReference type="NCBI Taxonomy" id="519541"/>
    <lineage>
        <taxon>Eukaryota</taxon>
        <taxon>Metazoa</taxon>
        <taxon>Porifera</taxon>
        <taxon>Demospongiae</taxon>
        <taxon>Heteroscleromorpha</taxon>
        <taxon>Tetractinellida</taxon>
        <taxon>Astrophorina</taxon>
        <taxon>Geodiidae</taxon>
        <taxon>Geodia</taxon>
    </lineage>
</organism>
<evidence type="ECO:0000313" key="2">
    <source>
        <dbReference type="EMBL" id="CAI8032785.1"/>
    </source>
</evidence>
<gene>
    <name evidence="2" type="ORF">GBAR_LOCUS18516</name>
</gene>
<sequence length="132" mass="14730">RRCVATSEWLAGCATAELIGSHAVGRVCQQKGKVKGPRVALPRELKSRRRESMAFDITSRCRQQQALKHQPPRLPLTHTVSWNSWTLSWGRPGASELQRSWEDCQPDEDSSVVGGPDCPSQHHQGHQSSIHT</sequence>
<reference evidence="2" key="1">
    <citation type="submission" date="2023-03" db="EMBL/GenBank/DDBJ databases">
        <authorList>
            <person name="Steffen K."/>
            <person name="Cardenas P."/>
        </authorList>
    </citation>
    <scope>NUCLEOTIDE SEQUENCE</scope>
</reference>
<feature type="non-terminal residue" evidence="2">
    <location>
        <position position="132"/>
    </location>
</feature>
<comment type="caution">
    <text evidence="2">The sequence shown here is derived from an EMBL/GenBank/DDBJ whole genome shotgun (WGS) entry which is preliminary data.</text>
</comment>
<keyword evidence="3" id="KW-1185">Reference proteome</keyword>
<dbReference type="AlphaFoldDB" id="A0AA35WZT2"/>
<dbReference type="EMBL" id="CASHTH010002628">
    <property type="protein sequence ID" value="CAI8032785.1"/>
    <property type="molecule type" value="Genomic_DNA"/>
</dbReference>
<protein>
    <submittedName>
        <fullName evidence="2">Uncharacterized protein</fullName>
    </submittedName>
</protein>
<name>A0AA35WZT2_GEOBA</name>
<accession>A0AA35WZT2</accession>
<evidence type="ECO:0000313" key="3">
    <source>
        <dbReference type="Proteomes" id="UP001174909"/>
    </source>
</evidence>